<dbReference type="HOGENOM" id="CLU_3018127_0_0_1"/>
<dbReference type="AlphaFoldDB" id="K7M063"/>
<dbReference type="EMBL" id="CM000846">
    <property type="protein sequence ID" value="KRH20211.1"/>
    <property type="molecule type" value="Genomic_DNA"/>
</dbReference>
<dbReference type="PaxDb" id="3847-GLYMA13G23221.1"/>
<proteinExistence type="predicted"/>
<keyword evidence="1" id="KW-0472">Membrane</keyword>
<sequence length="56" mass="6099">MAVDTILAAAKSLICFFILTGSLLTDVNHSVSPKLTPMDGRFPFDDLLQGENILTF</sequence>
<evidence type="ECO:0000313" key="4">
    <source>
        <dbReference type="Proteomes" id="UP000008827"/>
    </source>
</evidence>
<dbReference type="InParanoid" id="K7M063"/>
<dbReference type="Proteomes" id="UP000008827">
    <property type="component" value="Chromosome 13"/>
</dbReference>
<reference evidence="2" key="3">
    <citation type="submission" date="2018-07" db="EMBL/GenBank/DDBJ databases">
        <title>WGS assembly of Glycine max.</title>
        <authorList>
            <person name="Schmutz J."/>
            <person name="Cannon S."/>
            <person name="Schlueter J."/>
            <person name="Ma J."/>
            <person name="Mitros T."/>
            <person name="Nelson W."/>
            <person name="Hyten D."/>
            <person name="Song Q."/>
            <person name="Thelen J."/>
            <person name="Cheng J."/>
            <person name="Xu D."/>
            <person name="Hellsten U."/>
            <person name="May G."/>
            <person name="Yu Y."/>
            <person name="Sakurai T."/>
            <person name="Umezawa T."/>
            <person name="Bhattacharyya M."/>
            <person name="Sandhu D."/>
            <person name="Valliyodan B."/>
            <person name="Lindquist E."/>
            <person name="Peto M."/>
            <person name="Grant D."/>
            <person name="Shu S."/>
            <person name="Goodstein D."/>
            <person name="Barry K."/>
            <person name="Futrell-Griggs M."/>
            <person name="Abernathy B."/>
            <person name="Du J."/>
            <person name="Tian Z."/>
            <person name="Zhu L."/>
            <person name="Gill N."/>
            <person name="Joshi T."/>
            <person name="Libault M."/>
            <person name="Sethuraman A."/>
            <person name="Zhang X."/>
            <person name="Shinozaki K."/>
            <person name="Nguyen H."/>
            <person name="Wing R."/>
            <person name="Cregan P."/>
            <person name="Specht J."/>
            <person name="Grimwood J."/>
            <person name="Rokhsar D."/>
            <person name="Stacey G."/>
            <person name="Shoemaker R."/>
            <person name="Jackson S."/>
        </authorList>
    </citation>
    <scope>NUCLEOTIDE SEQUENCE</scope>
    <source>
        <tissue evidence="2">Callus</tissue>
    </source>
</reference>
<keyword evidence="1" id="KW-1133">Transmembrane helix</keyword>
<gene>
    <name evidence="2" type="ORF">GLYMA_13G163300</name>
</gene>
<reference evidence="3" key="2">
    <citation type="submission" date="2018-02" db="UniProtKB">
        <authorList>
            <consortium name="EnsemblPlants"/>
        </authorList>
    </citation>
    <scope>IDENTIFICATION</scope>
    <source>
        <strain evidence="3">Williams 82</strain>
    </source>
</reference>
<evidence type="ECO:0000313" key="2">
    <source>
        <dbReference type="EMBL" id="KRH20211.1"/>
    </source>
</evidence>
<accession>K7M063</accession>
<evidence type="ECO:0000313" key="3">
    <source>
        <dbReference type="EnsemblPlants" id="KRH20211"/>
    </source>
</evidence>
<organism evidence="2">
    <name type="scientific">Glycine max</name>
    <name type="common">Soybean</name>
    <name type="synonym">Glycine hispida</name>
    <dbReference type="NCBI Taxonomy" id="3847"/>
    <lineage>
        <taxon>Eukaryota</taxon>
        <taxon>Viridiplantae</taxon>
        <taxon>Streptophyta</taxon>
        <taxon>Embryophyta</taxon>
        <taxon>Tracheophyta</taxon>
        <taxon>Spermatophyta</taxon>
        <taxon>Magnoliopsida</taxon>
        <taxon>eudicotyledons</taxon>
        <taxon>Gunneridae</taxon>
        <taxon>Pentapetalae</taxon>
        <taxon>rosids</taxon>
        <taxon>fabids</taxon>
        <taxon>Fabales</taxon>
        <taxon>Fabaceae</taxon>
        <taxon>Papilionoideae</taxon>
        <taxon>50 kb inversion clade</taxon>
        <taxon>NPAAA clade</taxon>
        <taxon>indigoferoid/millettioid clade</taxon>
        <taxon>Phaseoleae</taxon>
        <taxon>Glycine</taxon>
        <taxon>Glycine subgen. Soja</taxon>
    </lineage>
</organism>
<dbReference type="Gramene" id="KRH20211">
    <property type="protein sequence ID" value="KRH20211"/>
    <property type="gene ID" value="GLYMA_13G163300"/>
</dbReference>
<name>K7M063_SOYBN</name>
<protein>
    <submittedName>
        <fullName evidence="2 3">Uncharacterized protein</fullName>
    </submittedName>
</protein>
<evidence type="ECO:0000256" key="1">
    <source>
        <dbReference type="SAM" id="Phobius"/>
    </source>
</evidence>
<reference evidence="2 3" key="1">
    <citation type="journal article" date="2010" name="Nature">
        <title>Genome sequence of the palaeopolyploid soybean.</title>
        <authorList>
            <person name="Schmutz J."/>
            <person name="Cannon S.B."/>
            <person name="Schlueter J."/>
            <person name="Ma J."/>
            <person name="Mitros T."/>
            <person name="Nelson W."/>
            <person name="Hyten D.L."/>
            <person name="Song Q."/>
            <person name="Thelen J.J."/>
            <person name="Cheng J."/>
            <person name="Xu D."/>
            <person name="Hellsten U."/>
            <person name="May G.D."/>
            <person name="Yu Y."/>
            <person name="Sakurai T."/>
            <person name="Umezawa T."/>
            <person name="Bhattacharyya M.K."/>
            <person name="Sandhu D."/>
            <person name="Valliyodan B."/>
            <person name="Lindquist E."/>
            <person name="Peto M."/>
            <person name="Grant D."/>
            <person name="Shu S."/>
            <person name="Goodstein D."/>
            <person name="Barry K."/>
            <person name="Futrell-Griggs M."/>
            <person name="Abernathy B."/>
            <person name="Du J."/>
            <person name="Tian Z."/>
            <person name="Zhu L."/>
            <person name="Gill N."/>
            <person name="Joshi T."/>
            <person name="Libault M."/>
            <person name="Sethuraman A."/>
            <person name="Zhang X.-C."/>
            <person name="Shinozaki K."/>
            <person name="Nguyen H.T."/>
            <person name="Wing R.A."/>
            <person name="Cregan P."/>
            <person name="Specht J."/>
            <person name="Grimwood J."/>
            <person name="Rokhsar D."/>
            <person name="Stacey G."/>
            <person name="Shoemaker R.C."/>
            <person name="Jackson S.A."/>
        </authorList>
    </citation>
    <scope>NUCLEOTIDE SEQUENCE</scope>
    <source>
        <strain evidence="3">cv. Williams 82</strain>
        <tissue evidence="2">Callus</tissue>
    </source>
</reference>
<keyword evidence="4" id="KW-1185">Reference proteome</keyword>
<dbReference type="EnsemblPlants" id="KRH20211">
    <property type="protein sequence ID" value="KRH20211"/>
    <property type="gene ID" value="GLYMA_13G163300"/>
</dbReference>
<feature type="transmembrane region" description="Helical" evidence="1">
    <location>
        <begin position="6"/>
        <end position="25"/>
    </location>
</feature>
<keyword evidence="1" id="KW-0812">Transmembrane</keyword>